<keyword evidence="3" id="KW-1185">Reference proteome</keyword>
<proteinExistence type="predicted"/>
<dbReference type="Proteomes" id="UP000622533">
    <property type="component" value="Unassembled WGS sequence"/>
</dbReference>
<comment type="caution">
    <text evidence="2">The sequence shown here is derived from an EMBL/GenBank/DDBJ whole genome shotgun (WGS) entry which is preliminary data.</text>
</comment>
<protein>
    <submittedName>
        <fullName evidence="2">Uncharacterized protein</fullName>
    </submittedName>
</protein>
<gene>
    <name evidence="2" type="ORF">IQ276_09605</name>
</gene>
<dbReference type="RefSeq" id="WP_193915543.1">
    <property type="nucleotide sequence ID" value="NZ_JADEXS020000001.1"/>
</dbReference>
<accession>A0A8J6ZYU0</accession>
<sequence>MSTKRPARKGNPDLRQQKHVPAPPIEEIEQEIFSLLSPGNYIAGVGELKMLFC</sequence>
<evidence type="ECO:0000256" key="1">
    <source>
        <dbReference type="SAM" id="MobiDB-lite"/>
    </source>
</evidence>
<organism evidence="2 3">
    <name type="scientific">Desmonostoc muscorum LEGE 12446</name>
    <dbReference type="NCBI Taxonomy" id="1828758"/>
    <lineage>
        <taxon>Bacteria</taxon>
        <taxon>Bacillati</taxon>
        <taxon>Cyanobacteriota</taxon>
        <taxon>Cyanophyceae</taxon>
        <taxon>Nostocales</taxon>
        <taxon>Nostocaceae</taxon>
        <taxon>Desmonostoc</taxon>
    </lineage>
</organism>
<feature type="region of interest" description="Disordered" evidence="1">
    <location>
        <begin position="1"/>
        <end position="23"/>
    </location>
</feature>
<evidence type="ECO:0000313" key="2">
    <source>
        <dbReference type="EMBL" id="MBE9022676.1"/>
    </source>
</evidence>
<dbReference type="AlphaFoldDB" id="A0A8J6ZYU0"/>
<reference evidence="2" key="1">
    <citation type="submission" date="2020-10" db="EMBL/GenBank/DDBJ databases">
        <authorList>
            <person name="Castelo-Branco R."/>
            <person name="Eusebio N."/>
            <person name="Adriana R."/>
            <person name="Vieira A."/>
            <person name="Brugerolle De Fraissinette N."/>
            <person name="Rezende De Castro R."/>
            <person name="Schneider M.P."/>
            <person name="Vasconcelos V."/>
            <person name="Leao P.N."/>
        </authorList>
    </citation>
    <scope>NUCLEOTIDE SEQUENCE</scope>
    <source>
        <strain evidence="2">LEGE 12446</strain>
    </source>
</reference>
<dbReference type="EMBL" id="JADEXS010000096">
    <property type="protein sequence ID" value="MBE9022676.1"/>
    <property type="molecule type" value="Genomic_DNA"/>
</dbReference>
<evidence type="ECO:0000313" key="3">
    <source>
        <dbReference type="Proteomes" id="UP000622533"/>
    </source>
</evidence>
<name>A0A8J6ZYU0_DESMC</name>